<evidence type="ECO:0000313" key="2">
    <source>
        <dbReference type="Proteomes" id="UP001066276"/>
    </source>
</evidence>
<name>A0AAV7RSM3_PLEWA</name>
<dbReference type="EMBL" id="JANPWB010000009">
    <property type="protein sequence ID" value="KAJ1153860.1"/>
    <property type="molecule type" value="Genomic_DNA"/>
</dbReference>
<protein>
    <submittedName>
        <fullName evidence="1">Uncharacterized protein</fullName>
    </submittedName>
</protein>
<evidence type="ECO:0000313" key="1">
    <source>
        <dbReference type="EMBL" id="KAJ1153860.1"/>
    </source>
</evidence>
<organism evidence="1 2">
    <name type="scientific">Pleurodeles waltl</name>
    <name type="common">Iberian ribbed newt</name>
    <dbReference type="NCBI Taxonomy" id="8319"/>
    <lineage>
        <taxon>Eukaryota</taxon>
        <taxon>Metazoa</taxon>
        <taxon>Chordata</taxon>
        <taxon>Craniata</taxon>
        <taxon>Vertebrata</taxon>
        <taxon>Euteleostomi</taxon>
        <taxon>Amphibia</taxon>
        <taxon>Batrachia</taxon>
        <taxon>Caudata</taxon>
        <taxon>Salamandroidea</taxon>
        <taxon>Salamandridae</taxon>
        <taxon>Pleurodelinae</taxon>
        <taxon>Pleurodeles</taxon>
    </lineage>
</organism>
<reference evidence="1" key="1">
    <citation type="journal article" date="2022" name="bioRxiv">
        <title>Sequencing and chromosome-scale assembly of the giantPleurodeles waltlgenome.</title>
        <authorList>
            <person name="Brown T."/>
            <person name="Elewa A."/>
            <person name="Iarovenko S."/>
            <person name="Subramanian E."/>
            <person name="Araus A.J."/>
            <person name="Petzold A."/>
            <person name="Susuki M."/>
            <person name="Suzuki K.-i.T."/>
            <person name="Hayashi T."/>
            <person name="Toyoda A."/>
            <person name="Oliveira C."/>
            <person name="Osipova E."/>
            <person name="Leigh N.D."/>
            <person name="Simon A."/>
            <person name="Yun M.H."/>
        </authorList>
    </citation>
    <scope>NUCLEOTIDE SEQUENCE</scope>
    <source>
        <strain evidence="1">20211129_DDA</strain>
        <tissue evidence="1">Liver</tissue>
    </source>
</reference>
<dbReference type="AlphaFoldDB" id="A0AAV7RSM3"/>
<comment type="caution">
    <text evidence="1">The sequence shown here is derived from an EMBL/GenBank/DDBJ whole genome shotgun (WGS) entry which is preliminary data.</text>
</comment>
<dbReference type="Proteomes" id="UP001066276">
    <property type="component" value="Chromosome 5"/>
</dbReference>
<proteinExistence type="predicted"/>
<gene>
    <name evidence="1" type="ORF">NDU88_006618</name>
</gene>
<accession>A0AAV7RSM3</accession>
<keyword evidence="2" id="KW-1185">Reference proteome</keyword>
<sequence length="80" mass="8939">MRAAHPVARHADAPGRIPDLERDRSTYTLIIPASQPRSELTAHQLNDASFHTGTSGIAIKRMMNAGTCRPSMHWFLPLQY</sequence>